<evidence type="ECO:0000259" key="2">
    <source>
        <dbReference type="PROSITE" id="PS51898"/>
    </source>
</evidence>
<dbReference type="SUPFAM" id="SSF56349">
    <property type="entry name" value="DNA breaking-rejoining enzymes"/>
    <property type="match status" value="1"/>
</dbReference>
<name>K9U8R4_CHRTP</name>
<keyword evidence="1" id="KW-0233">DNA recombination</keyword>
<dbReference type="InterPro" id="IPR013762">
    <property type="entry name" value="Integrase-like_cat_sf"/>
</dbReference>
<reference evidence="3 4" key="1">
    <citation type="submission" date="2012-06" db="EMBL/GenBank/DDBJ databases">
        <title>Finished plasmid 1 of genome of Chroococcidiopsis thermalis PCC 7203.</title>
        <authorList>
            <consortium name="US DOE Joint Genome Institute"/>
            <person name="Gugger M."/>
            <person name="Coursin T."/>
            <person name="Rippka R."/>
            <person name="Tandeau De Marsac N."/>
            <person name="Huntemann M."/>
            <person name="Wei C.-L."/>
            <person name="Han J."/>
            <person name="Detter J.C."/>
            <person name="Han C."/>
            <person name="Tapia R."/>
            <person name="Davenport K."/>
            <person name="Daligault H."/>
            <person name="Erkkila T."/>
            <person name="Gu W."/>
            <person name="Munk A.C.C."/>
            <person name="Teshima H."/>
            <person name="Xu Y."/>
            <person name="Chain P."/>
            <person name="Chen A."/>
            <person name="Krypides N."/>
            <person name="Mavromatis K."/>
            <person name="Markowitz V."/>
            <person name="Szeto E."/>
            <person name="Ivanova N."/>
            <person name="Mikhailova N."/>
            <person name="Ovchinnikova G."/>
            <person name="Pagani I."/>
            <person name="Pati A."/>
            <person name="Goodwin L."/>
            <person name="Peters L."/>
            <person name="Pitluck S."/>
            <person name="Woyke T."/>
            <person name="Kerfeld C."/>
        </authorList>
    </citation>
    <scope>NUCLEOTIDE SEQUENCE [LARGE SCALE GENOMIC DNA]</scope>
    <source>
        <strain evidence="3 4">PCC 7203</strain>
        <plasmid evidence="3 4">pCHRO.01</plasmid>
    </source>
</reference>
<dbReference type="InParanoid" id="K9U8R4"/>
<dbReference type="HOGENOM" id="CLU_1037062_0_0_3"/>
<dbReference type="GO" id="GO:0006310">
    <property type="term" value="P:DNA recombination"/>
    <property type="evidence" value="ECO:0007669"/>
    <property type="project" value="UniProtKB-KW"/>
</dbReference>
<keyword evidence="3" id="KW-0614">Plasmid</keyword>
<dbReference type="EMBL" id="CP003598">
    <property type="protein sequence ID" value="AFY91220.1"/>
    <property type="molecule type" value="Genomic_DNA"/>
</dbReference>
<protein>
    <recommendedName>
        <fullName evidence="2">Tyr recombinase domain-containing protein</fullName>
    </recommendedName>
</protein>
<dbReference type="RefSeq" id="WP_015163157.1">
    <property type="nucleotide sequence ID" value="NC_019699.1"/>
</dbReference>
<dbReference type="Gene3D" id="1.10.443.10">
    <property type="entry name" value="Intergrase catalytic core"/>
    <property type="match status" value="1"/>
</dbReference>
<sequence length="279" mass="32371">MPRTSPPLKTAFVKCREREFLYLHEVDAVAAAMEQTRYPTRNKAIAIALFCQCLQPSELCWLRQSDLDLTRKTLYVIRNRELKSGARLHKQINLQLLCPAELELLKQLAQERRCDWLFATERRSRLNERSLHYLIAQAGKIAHLTFPIHPYMLRRSGLYYRAALLLEPLDLSLQQCCLLWNWHGTKVEFSRQQEREMMAMGVATSEAFLAALKQLQSFTRIQSYDNLIDYLLGAFLLFPHLDSLTNDYWLAPVDRQPQLYRKDLSAIPASSTLSPSARA</sequence>
<dbReference type="InterPro" id="IPR002104">
    <property type="entry name" value="Integrase_catalytic"/>
</dbReference>
<dbReference type="GO" id="GO:0015074">
    <property type="term" value="P:DNA integration"/>
    <property type="evidence" value="ECO:0007669"/>
    <property type="project" value="InterPro"/>
</dbReference>
<proteinExistence type="predicted"/>
<geneLocation type="plasmid" evidence="3 4">
    <name>pCHRO.01</name>
</geneLocation>
<keyword evidence="4" id="KW-1185">Reference proteome</keyword>
<dbReference type="PATRIC" id="fig|251229.3.peg.6872"/>
<evidence type="ECO:0000256" key="1">
    <source>
        <dbReference type="ARBA" id="ARBA00023172"/>
    </source>
</evidence>
<dbReference type="OrthoDB" id="9801717at2"/>
<evidence type="ECO:0000313" key="3">
    <source>
        <dbReference type="EMBL" id="AFY91220.1"/>
    </source>
</evidence>
<dbReference type="Proteomes" id="UP000010384">
    <property type="component" value="Plasmid pCHRO.01"/>
</dbReference>
<gene>
    <name evidence="3" type="ORF">Chro_5883</name>
</gene>
<evidence type="ECO:0000313" key="4">
    <source>
        <dbReference type="Proteomes" id="UP000010384"/>
    </source>
</evidence>
<dbReference type="KEGG" id="cthe:Chro_5883"/>
<dbReference type="InterPro" id="IPR011010">
    <property type="entry name" value="DNA_brk_join_enz"/>
</dbReference>
<dbReference type="PROSITE" id="PS51898">
    <property type="entry name" value="TYR_RECOMBINASE"/>
    <property type="match status" value="1"/>
</dbReference>
<organism evidence="3 4">
    <name type="scientific">Chroococcidiopsis thermalis (strain PCC 7203)</name>
    <dbReference type="NCBI Taxonomy" id="251229"/>
    <lineage>
        <taxon>Bacteria</taxon>
        <taxon>Bacillati</taxon>
        <taxon>Cyanobacteriota</taxon>
        <taxon>Cyanophyceae</taxon>
        <taxon>Chroococcidiopsidales</taxon>
        <taxon>Chroococcidiopsidaceae</taxon>
        <taxon>Chroococcidiopsis</taxon>
    </lineage>
</organism>
<dbReference type="Pfam" id="PF00589">
    <property type="entry name" value="Phage_integrase"/>
    <property type="match status" value="1"/>
</dbReference>
<dbReference type="AlphaFoldDB" id="K9U8R4"/>
<accession>K9U8R4</accession>
<dbReference type="GO" id="GO:0003677">
    <property type="term" value="F:DNA binding"/>
    <property type="evidence" value="ECO:0007669"/>
    <property type="project" value="InterPro"/>
</dbReference>
<feature type="domain" description="Tyr recombinase" evidence="2">
    <location>
        <begin position="16"/>
        <end position="202"/>
    </location>
</feature>